<dbReference type="InterPro" id="IPR016135">
    <property type="entry name" value="UBQ-conjugating_enzyme/RWD"/>
</dbReference>
<feature type="non-terminal residue" evidence="9">
    <location>
        <position position="1"/>
    </location>
</feature>
<keyword evidence="3" id="KW-0963">Cytoplasm</keyword>
<evidence type="ECO:0000256" key="5">
    <source>
        <dbReference type="ARBA" id="ARBA00022845"/>
    </source>
</evidence>
<evidence type="ECO:0000259" key="8">
    <source>
        <dbReference type="PROSITE" id="PS50908"/>
    </source>
</evidence>
<reference evidence="10" key="1">
    <citation type="submission" date="2015-02" db="EMBL/GenBank/DDBJ databases">
        <authorList>
            <person name="Gon?alves P."/>
        </authorList>
    </citation>
    <scope>NUCLEOTIDE SEQUENCE [LARGE SCALE GENOMIC DNA]</scope>
</reference>
<dbReference type="Pfam" id="PF05773">
    <property type="entry name" value="RWD"/>
    <property type="match status" value="1"/>
</dbReference>
<feature type="region of interest" description="Disordered" evidence="7">
    <location>
        <begin position="201"/>
        <end position="243"/>
    </location>
</feature>
<dbReference type="PANTHER" id="PTHR16301:SF24">
    <property type="entry name" value="RWD DOMAIN-CONTAINING PROTEIN"/>
    <property type="match status" value="1"/>
</dbReference>
<feature type="compositionally biased region" description="Pro residues" evidence="7">
    <location>
        <begin position="63"/>
        <end position="77"/>
    </location>
</feature>
<dbReference type="OrthoDB" id="69641at2759"/>
<evidence type="ECO:0000256" key="1">
    <source>
        <dbReference type="ARBA" id="ARBA00004496"/>
    </source>
</evidence>
<keyword evidence="6" id="KW-0346">Stress response</keyword>
<feature type="domain" description="RWD" evidence="8">
    <location>
        <begin position="43"/>
        <end position="179"/>
    </location>
</feature>
<dbReference type="EMBL" id="CENE01000002">
    <property type="protein sequence ID" value="CEQ39168.1"/>
    <property type="molecule type" value="Genomic_DNA"/>
</dbReference>
<dbReference type="InterPro" id="IPR001498">
    <property type="entry name" value="Impact_N"/>
</dbReference>
<dbReference type="SUPFAM" id="SSF54495">
    <property type="entry name" value="UBC-like"/>
    <property type="match status" value="1"/>
</dbReference>
<keyword evidence="4" id="KW-0678">Repressor</keyword>
<evidence type="ECO:0000313" key="9">
    <source>
        <dbReference type="EMBL" id="CEQ39168.1"/>
    </source>
</evidence>
<comment type="subcellular location">
    <subcellularLocation>
        <location evidence="1">Cytoplasm</location>
    </subcellularLocation>
</comment>
<proteinExistence type="inferred from homology"/>
<evidence type="ECO:0000256" key="7">
    <source>
        <dbReference type="SAM" id="MobiDB-lite"/>
    </source>
</evidence>
<dbReference type="Pfam" id="PF01205">
    <property type="entry name" value="Impact_N"/>
    <property type="match status" value="1"/>
</dbReference>
<evidence type="ECO:0000313" key="10">
    <source>
        <dbReference type="Proteomes" id="UP000243876"/>
    </source>
</evidence>
<accession>A0A0D6EHB8</accession>
<comment type="similarity">
    <text evidence="2">Belongs to the IMPACT family.</text>
</comment>
<feature type="region of interest" description="Disordered" evidence="7">
    <location>
        <begin position="59"/>
        <end position="82"/>
    </location>
</feature>
<evidence type="ECO:0000256" key="2">
    <source>
        <dbReference type="ARBA" id="ARBA00007665"/>
    </source>
</evidence>
<dbReference type="InterPro" id="IPR006575">
    <property type="entry name" value="RWD_dom"/>
</dbReference>
<dbReference type="PANTHER" id="PTHR16301">
    <property type="entry name" value="IMPACT-RELATED"/>
    <property type="match status" value="1"/>
</dbReference>
<dbReference type="GO" id="GO:0005737">
    <property type="term" value="C:cytoplasm"/>
    <property type="evidence" value="ECO:0007669"/>
    <property type="project" value="UniProtKB-SubCell"/>
</dbReference>
<dbReference type="Gene3D" id="3.30.230.30">
    <property type="entry name" value="Impact, N-terminal domain"/>
    <property type="match status" value="1"/>
</dbReference>
<name>A0A0D6EHB8_SPOSA</name>
<dbReference type="GO" id="GO:0006446">
    <property type="term" value="P:regulation of translational initiation"/>
    <property type="evidence" value="ECO:0007669"/>
    <property type="project" value="TreeGrafter"/>
</dbReference>
<dbReference type="AlphaFoldDB" id="A0A0D6EHB8"/>
<feature type="region of interest" description="Disordered" evidence="7">
    <location>
        <begin position="367"/>
        <end position="388"/>
    </location>
</feature>
<feature type="compositionally biased region" description="Basic and acidic residues" evidence="7">
    <location>
        <begin position="223"/>
        <end position="240"/>
    </location>
</feature>
<gene>
    <name evidence="9" type="primary">SPOSA6832_00661</name>
</gene>
<keyword evidence="10" id="KW-1185">Reference proteome</keyword>
<sequence>MADRLTSSLGSLDLSESDTSLDLAVVLSLLETSEQPAAADVADELTSLAAIYDNPAPSLSLYRPPPTSRTPSPPPSWTPTSSSPLRLVLSVTLAPPYDDQPLHLVLSLPSGYPSTEPPLIQLQDRYLGNHAVDDHLFGEVVRTFMHDAEAGLANAGAEWTGGVCLFEGIEVVRELCSRWVAEREEEKRRGEEMRKVTGGGYGIESSIAKGGEREEDGLEGAAYEERIPEPARTKESRRAADNAARCPRIVSSEALLDRKSVFVGHVATVHSLDEVQAVMSELLSNNRIARATHNISAYQFVTAEGIRHSDNDDDGETAAGSRLAHLLELLNVQNVMVVVTRWFGGIHLGPDRFKDINQAARDALVAGGHLQEQDKKGKGGKGSTAKKR</sequence>
<protein>
    <submittedName>
        <fullName evidence="9">SPOSA6832_00661-mRNA-1:cds</fullName>
    </submittedName>
</protein>
<evidence type="ECO:0000256" key="4">
    <source>
        <dbReference type="ARBA" id="ARBA00022491"/>
    </source>
</evidence>
<dbReference type="SUPFAM" id="SSF54211">
    <property type="entry name" value="Ribosomal protein S5 domain 2-like"/>
    <property type="match status" value="1"/>
</dbReference>
<dbReference type="InterPro" id="IPR023582">
    <property type="entry name" value="Impact"/>
</dbReference>
<dbReference type="InterPro" id="IPR020568">
    <property type="entry name" value="Ribosomal_Su5_D2-typ_SF"/>
</dbReference>
<keyword evidence="5" id="KW-0810">Translation regulation</keyword>
<dbReference type="InterPro" id="IPR036956">
    <property type="entry name" value="Impact_N_sf"/>
</dbReference>
<dbReference type="Proteomes" id="UP000243876">
    <property type="component" value="Unassembled WGS sequence"/>
</dbReference>
<evidence type="ECO:0000256" key="3">
    <source>
        <dbReference type="ARBA" id="ARBA00022490"/>
    </source>
</evidence>
<dbReference type="Gene3D" id="3.10.110.10">
    <property type="entry name" value="Ubiquitin Conjugating Enzyme"/>
    <property type="match status" value="1"/>
</dbReference>
<dbReference type="GO" id="GO:0140469">
    <property type="term" value="P:GCN2-mediated signaling"/>
    <property type="evidence" value="ECO:0007669"/>
    <property type="project" value="TreeGrafter"/>
</dbReference>
<dbReference type="PROSITE" id="PS50908">
    <property type="entry name" value="RWD"/>
    <property type="match status" value="1"/>
</dbReference>
<organism evidence="9 10">
    <name type="scientific">Sporidiobolus salmonicolor</name>
    <name type="common">Yeast-like fungus</name>
    <name type="synonym">Sporobolomyces salmonicolor</name>
    <dbReference type="NCBI Taxonomy" id="5005"/>
    <lineage>
        <taxon>Eukaryota</taxon>
        <taxon>Fungi</taxon>
        <taxon>Dikarya</taxon>
        <taxon>Basidiomycota</taxon>
        <taxon>Pucciniomycotina</taxon>
        <taxon>Microbotryomycetes</taxon>
        <taxon>Sporidiobolales</taxon>
        <taxon>Sporidiobolaceae</taxon>
        <taxon>Sporobolomyces</taxon>
    </lineage>
</organism>
<evidence type="ECO:0000256" key="6">
    <source>
        <dbReference type="ARBA" id="ARBA00023016"/>
    </source>
</evidence>